<dbReference type="GO" id="GO:0051082">
    <property type="term" value="F:unfolded protein binding"/>
    <property type="evidence" value="ECO:0007669"/>
    <property type="project" value="InterPro"/>
</dbReference>
<evidence type="ECO:0000259" key="7">
    <source>
        <dbReference type="PROSITE" id="PS50076"/>
    </source>
</evidence>
<dbReference type="HOGENOM" id="CLU_017633_10_5_1"/>
<evidence type="ECO:0000256" key="6">
    <source>
        <dbReference type="SAM" id="MobiDB-lite"/>
    </source>
</evidence>
<organism evidence="9 10">
    <name type="scientific">Clavispora lusitaniae (strain ATCC 42720)</name>
    <name type="common">Yeast</name>
    <name type="synonym">Candida lusitaniae</name>
    <dbReference type="NCBI Taxonomy" id="306902"/>
    <lineage>
        <taxon>Eukaryota</taxon>
        <taxon>Fungi</taxon>
        <taxon>Dikarya</taxon>
        <taxon>Ascomycota</taxon>
        <taxon>Saccharomycotina</taxon>
        <taxon>Pichiomycetes</taxon>
        <taxon>Metschnikowiaceae</taxon>
        <taxon>Clavispora</taxon>
    </lineage>
</organism>
<dbReference type="InterPro" id="IPR036410">
    <property type="entry name" value="HSP_DnaJ_Cys-rich_dom_sf"/>
</dbReference>
<dbReference type="PROSITE" id="PS50076">
    <property type="entry name" value="DNAJ_2"/>
    <property type="match status" value="1"/>
</dbReference>
<evidence type="ECO:0000313" key="9">
    <source>
        <dbReference type="EMBL" id="EEQ38944.1"/>
    </source>
</evidence>
<dbReference type="SMART" id="SM00271">
    <property type="entry name" value="DnaJ"/>
    <property type="match status" value="1"/>
</dbReference>
<dbReference type="OrthoDB" id="550424at2759"/>
<dbReference type="InterPro" id="IPR001623">
    <property type="entry name" value="DnaJ_domain"/>
</dbReference>
<sequence length="578" mass="63776">MVYDTRLYDILTVSTTATIEEITKSYKKLALKYHPDKTNHDPVLTEKFKDATHAYEILKDPRQRSVYDAYGESGLDGSIATQEPPSAPVPNVNVAAHGPFPFPSGNTLFSQIFNDVSSVFGASSPFGDDMANPFDFATYNTEGMSKSVQPAPPDPAANRVHRGEDIHHTFDVSLADMYYGKVAKFSLPKITKCSTCKGVGCLQPRTCRVCKGSGRVVVTMVNQFSKFQEVGSCSPCNGTGVYCDRNSKCRRCDNGFLMEKKLLSVNIFPGSKDGDKIILKGQADEGRNIIPGDVVIHIHETPHPFLVRKFNDLYMEHDIDLRTALLGGSILVHDFLRSGNDLRIYVNSHGDSTLNDMEDPSIKQGQIVGSINSGSPKIVKGLGMPINNKIRNGVIYQNGTAAKFDLPRYKRGDLFIKFNVQIPSVGQFSTSDLEMLGRILPAPEKINQPAQQHHLANLPYDDGNVPMADVDSDASDGKRKSDGSSDEFDYDQLEIDSDGANEEHEDDQFYAQKWSEPEQKKKRRKNNNSRNSTNIGKNTNDNSENNNNSNNNKNNNNNTTTNNSTAFYMGPSSVGVSG</sequence>
<reference evidence="9 10" key="1">
    <citation type="journal article" date="2009" name="Nature">
        <title>Evolution of pathogenicity and sexual reproduction in eight Candida genomes.</title>
        <authorList>
            <person name="Butler G."/>
            <person name="Rasmussen M.D."/>
            <person name="Lin M.F."/>
            <person name="Santos M.A."/>
            <person name="Sakthikumar S."/>
            <person name="Munro C.A."/>
            <person name="Rheinbay E."/>
            <person name="Grabherr M."/>
            <person name="Forche A."/>
            <person name="Reedy J.L."/>
            <person name="Agrafioti I."/>
            <person name="Arnaud M.B."/>
            <person name="Bates S."/>
            <person name="Brown A.J."/>
            <person name="Brunke S."/>
            <person name="Costanzo M.C."/>
            <person name="Fitzpatrick D.A."/>
            <person name="de Groot P.W."/>
            <person name="Harris D."/>
            <person name="Hoyer L.L."/>
            <person name="Hube B."/>
            <person name="Klis F.M."/>
            <person name="Kodira C."/>
            <person name="Lennard N."/>
            <person name="Logue M.E."/>
            <person name="Martin R."/>
            <person name="Neiman A.M."/>
            <person name="Nikolaou E."/>
            <person name="Quail M.A."/>
            <person name="Quinn J."/>
            <person name="Santos M.C."/>
            <person name="Schmitzberger F.F."/>
            <person name="Sherlock G."/>
            <person name="Shah P."/>
            <person name="Silverstein K.A."/>
            <person name="Skrzypek M.S."/>
            <person name="Soll D."/>
            <person name="Staggs R."/>
            <person name="Stansfield I."/>
            <person name="Stumpf M.P."/>
            <person name="Sudbery P.E."/>
            <person name="Srikantha T."/>
            <person name="Zeng Q."/>
            <person name="Berman J."/>
            <person name="Berriman M."/>
            <person name="Heitman J."/>
            <person name="Gow N.A."/>
            <person name="Lorenz M.C."/>
            <person name="Birren B.W."/>
            <person name="Kellis M."/>
            <person name="Cuomo C.A."/>
        </authorList>
    </citation>
    <scope>NUCLEOTIDE SEQUENCE [LARGE SCALE GENOMIC DNA]</scope>
    <source>
        <strain evidence="9 10">ATCC 42720</strain>
    </source>
</reference>
<evidence type="ECO:0000256" key="3">
    <source>
        <dbReference type="ARBA" id="ARBA00022771"/>
    </source>
</evidence>
<dbReference type="CDD" id="cd10719">
    <property type="entry name" value="DnaJ_zf"/>
    <property type="match status" value="1"/>
</dbReference>
<dbReference type="EMBL" id="CH408078">
    <property type="protein sequence ID" value="EEQ38944.1"/>
    <property type="molecule type" value="Genomic_DNA"/>
</dbReference>
<dbReference type="SUPFAM" id="SSF57938">
    <property type="entry name" value="DnaJ/Hsp40 cysteine-rich domain"/>
    <property type="match status" value="1"/>
</dbReference>
<evidence type="ECO:0000259" key="8">
    <source>
        <dbReference type="PROSITE" id="PS51188"/>
    </source>
</evidence>
<dbReference type="GO" id="GO:0008270">
    <property type="term" value="F:zinc ion binding"/>
    <property type="evidence" value="ECO:0007669"/>
    <property type="project" value="UniProtKB-KW"/>
</dbReference>
<evidence type="ECO:0000256" key="1">
    <source>
        <dbReference type="ARBA" id="ARBA00022723"/>
    </source>
</evidence>
<feature type="compositionally biased region" description="Low complexity" evidence="6">
    <location>
        <begin position="528"/>
        <end position="565"/>
    </location>
</feature>
<dbReference type="AlphaFoldDB" id="C4Y3F7"/>
<protein>
    <submittedName>
        <fullName evidence="9">Uncharacterized protein</fullName>
    </submittedName>
</protein>
<dbReference type="InterPro" id="IPR044713">
    <property type="entry name" value="DNJA1/2-like"/>
</dbReference>
<evidence type="ECO:0000256" key="2">
    <source>
        <dbReference type="ARBA" id="ARBA00022737"/>
    </source>
</evidence>
<dbReference type="Gene3D" id="2.60.260.20">
    <property type="entry name" value="Urease metallochaperone UreE, N-terminal domain"/>
    <property type="match status" value="2"/>
</dbReference>
<dbReference type="InterPro" id="IPR001305">
    <property type="entry name" value="HSP_DnaJ_Cys-rich_dom"/>
</dbReference>
<name>C4Y3F7_CLAL4</name>
<feature type="region of interest" description="Disordered" evidence="6">
    <location>
        <begin position="456"/>
        <end position="578"/>
    </location>
</feature>
<dbReference type="InterPro" id="IPR036869">
    <property type="entry name" value="J_dom_sf"/>
</dbReference>
<dbReference type="VEuPathDB" id="FungiDB:CLUG_03070"/>
<evidence type="ECO:0000256" key="4">
    <source>
        <dbReference type="ARBA" id="ARBA00022833"/>
    </source>
</evidence>
<dbReference type="SUPFAM" id="SSF46565">
    <property type="entry name" value="Chaperone J-domain"/>
    <property type="match status" value="1"/>
</dbReference>
<dbReference type="PRINTS" id="PR00625">
    <property type="entry name" value="JDOMAIN"/>
</dbReference>
<keyword evidence="1 5" id="KW-0479">Metal-binding</keyword>
<dbReference type="Gene3D" id="2.10.230.10">
    <property type="entry name" value="Heat shock protein DnaJ, cysteine-rich domain"/>
    <property type="match status" value="1"/>
</dbReference>
<dbReference type="PROSITE" id="PS00636">
    <property type="entry name" value="DNAJ_1"/>
    <property type="match status" value="1"/>
</dbReference>
<dbReference type="KEGG" id="clu:CLUG_03070"/>
<dbReference type="InterPro" id="IPR002939">
    <property type="entry name" value="DnaJ_C"/>
</dbReference>
<feature type="zinc finger region" description="CR-type" evidence="5">
    <location>
        <begin position="180"/>
        <end position="261"/>
    </location>
</feature>
<dbReference type="PANTHER" id="PTHR43888">
    <property type="entry name" value="DNAJ-LIKE-2, ISOFORM A-RELATED"/>
    <property type="match status" value="1"/>
</dbReference>
<dbReference type="STRING" id="306902.C4Y3F7"/>
<keyword evidence="4 5" id="KW-0862">Zinc</keyword>
<feature type="domain" description="J" evidence="7">
    <location>
        <begin position="6"/>
        <end position="71"/>
    </location>
</feature>
<gene>
    <name evidence="9" type="ORF">CLUG_03070</name>
</gene>
<dbReference type="InterPro" id="IPR008971">
    <property type="entry name" value="HSP40/DnaJ_pept-bd"/>
</dbReference>
<dbReference type="PROSITE" id="PS51188">
    <property type="entry name" value="ZF_CR"/>
    <property type="match status" value="1"/>
</dbReference>
<proteinExistence type="predicted"/>
<dbReference type="Pfam" id="PF01556">
    <property type="entry name" value="DnaJ_C"/>
    <property type="match status" value="1"/>
</dbReference>
<dbReference type="GO" id="GO:0030544">
    <property type="term" value="F:Hsp70 protein binding"/>
    <property type="evidence" value="ECO:0007669"/>
    <property type="project" value="InterPro"/>
</dbReference>
<dbReference type="InterPro" id="IPR018253">
    <property type="entry name" value="DnaJ_domain_CS"/>
</dbReference>
<dbReference type="InParanoid" id="C4Y3F7"/>
<evidence type="ECO:0000313" key="10">
    <source>
        <dbReference type="Proteomes" id="UP000007703"/>
    </source>
</evidence>
<feature type="compositionally biased region" description="Acidic residues" evidence="6">
    <location>
        <begin position="484"/>
        <end position="508"/>
    </location>
</feature>
<evidence type="ECO:0000256" key="5">
    <source>
        <dbReference type="PROSITE-ProRule" id="PRU00546"/>
    </source>
</evidence>
<dbReference type="GeneID" id="8497483"/>
<dbReference type="OMA" id="HTCEVNL"/>
<accession>C4Y3F7</accession>
<dbReference type="GO" id="GO:0006457">
    <property type="term" value="P:protein folding"/>
    <property type="evidence" value="ECO:0007669"/>
    <property type="project" value="InterPro"/>
</dbReference>
<dbReference type="Gene3D" id="1.10.287.110">
    <property type="entry name" value="DnaJ domain"/>
    <property type="match status" value="1"/>
</dbReference>
<dbReference type="CDD" id="cd10747">
    <property type="entry name" value="DnaJ_C"/>
    <property type="match status" value="1"/>
</dbReference>
<dbReference type="SUPFAM" id="SSF49493">
    <property type="entry name" value="HSP40/DnaJ peptide-binding domain"/>
    <property type="match status" value="2"/>
</dbReference>
<dbReference type="Proteomes" id="UP000007703">
    <property type="component" value="Unassembled WGS sequence"/>
</dbReference>
<feature type="domain" description="CR-type" evidence="8">
    <location>
        <begin position="180"/>
        <end position="261"/>
    </location>
</feature>
<dbReference type="Pfam" id="PF00226">
    <property type="entry name" value="DnaJ"/>
    <property type="match status" value="1"/>
</dbReference>
<keyword evidence="3 5" id="KW-0863">Zinc-finger</keyword>
<keyword evidence="2" id="KW-0677">Repeat</keyword>
<dbReference type="CDD" id="cd06257">
    <property type="entry name" value="DnaJ"/>
    <property type="match status" value="1"/>
</dbReference>